<keyword evidence="2 4" id="KW-0560">Oxidoreductase</keyword>
<dbReference type="PANTHER" id="PTHR44196">
    <property type="entry name" value="DEHYDROGENASE/REDUCTASE SDR FAMILY MEMBER 7B"/>
    <property type="match status" value="1"/>
</dbReference>
<dbReference type="PROSITE" id="PS00061">
    <property type="entry name" value="ADH_SHORT"/>
    <property type="match status" value="1"/>
</dbReference>
<accession>A0ABV8QSV0</accession>
<dbReference type="RefSeq" id="WP_379709728.1">
    <property type="nucleotide sequence ID" value="NZ_JBHSCZ010000002.1"/>
</dbReference>
<dbReference type="EMBL" id="JBHSCZ010000002">
    <property type="protein sequence ID" value="MFC4263325.1"/>
    <property type="molecule type" value="Genomic_DNA"/>
</dbReference>
<dbReference type="GO" id="GO:0016491">
    <property type="term" value="F:oxidoreductase activity"/>
    <property type="evidence" value="ECO:0007669"/>
    <property type="project" value="UniProtKB-KW"/>
</dbReference>
<proteinExistence type="inferred from homology"/>
<sequence length="232" mass="24715">MNIVITGAARGIGKAIATQFATAGNNLILCARNIATLSQTADAIKLNNPSCNVHVFAADLSKVADANAFANFCLQWGAPDVLVNNAGGFTPGNVVDEPDDALKNMLDNNLFSAYHLTRKLAPTMIAKKTGHIFNMCSIAGLQAYNGGGSYSISKFALNGFSKNLRHELMPHQIKVTTVFPGAVFTDSWDGFDNSNQRIMVADDIATMIVACTKLSIAAVPEELVLRPQLGDL</sequence>
<dbReference type="InterPro" id="IPR036291">
    <property type="entry name" value="NAD(P)-bd_dom_sf"/>
</dbReference>
<dbReference type="EC" id="1.-.-.-" evidence="4"/>
<reference evidence="5" key="1">
    <citation type="journal article" date="2019" name="Int. J. Syst. Evol. Microbiol.">
        <title>The Global Catalogue of Microorganisms (GCM) 10K type strain sequencing project: providing services to taxonomists for standard genome sequencing and annotation.</title>
        <authorList>
            <consortium name="The Broad Institute Genomics Platform"/>
            <consortium name="The Broad Institute Genome Sequencing Center for Infectious Disease"/>
            <person name="Wu L."/>
            <person name="Ma J."/>
        </authorList>
    </citation>
    <scope>NUCLEOTIDE SEQUENCE [LARGE SCALE GENOMIC DNA]</scope>
    <source>
        <strain evidence="5">CECT 8289</strain>
    </source>
</reference>
<dbReference type="PRINTS" id="PR00081">
    <property type="entry name" value="GDHRDH"/>
</dbReference>
<dbReference type="PRINTS" id="PR00080">
    <property type="entry name" value="SDRFAMILY"/>
</dbReference>
<evidence type="ECO:0000256" key="3">
    <source>
        <dbReference type="RuleBase" id="RU000363"/>
    </source>
</evidence>
<comment type="similarity">
    <text evidence="1 3">Belongs to the short-chain dehydrogenases/reductases (SDR) family.</text>
</comment>
<dbReference type="CDD" id="cd05233">
    <property type="entry name" value="SDR_c"/>
    <property type="match status" value="1"/>
</dbReference>
<dbReference type="PANTHER" id="PTHR44196:SF1">
    <property type="entry name" value="DEHYDROGENASE_REDUCTASE SDR FAMILY MEMBER 7B"/>
    <property type="match status" value="1"/>
</dbReference>
<dbReference type="Pfam" id="PF00106">
    <property type="entry name" value="adh_short"/>
    <property type="match status" value="1"/>
</dbReference>
<dbReference type="SUPFAM" id="SSF51735">
    <property type="entry name" value="NAD(P)-binding Rossmann-fold domains"/>
    <property type="match status" value="1"/>
</dbReference>
<dbReference type="InterPro" id="IPR002347">
    <property type="entry name" value="SDR_fam"/>
</dbReference>
<protein>
    <submittedName>
        <fullName evidence="4">SDR family NAD(P)-dependent oxidoreductase</fullName>
        <ecNumber evidence="4">1.-.-.-</ecNumber>
    </submittedName>
</protein>
<dbReference type="Gene3D" id="3.40.50.720">
    <property type="entry name" value="NAD(P)-binding Rossmann-like Domain"/>
    <property type="match status" value="1"/>
</dbReference>
<evidence type="ECO:0000313" key="5">
    <source>
        <dbReference type="Proteomes" id="UP001595907"/>
    </source>
</evidence>
<name>A0ABV8QSV0_9BACT</name>
<evidence type="ECO:0000256" key="2">
    <source>
        <dbReference type="ARBA" id="ARBA00023002"/>
    </source>
</evidence>
<dbReference type="Proteomes" id="UP001595907">
    <property type="component" value="Unassembled WGS sequence"/>
</dbReference>
<gene>
    <name evidence="4" type="ORF">ACFOWM_10575</name>
</gene>
<comment type="caution">
    <text evidence="4">The sequence shown here is derived from an EMBL/GenBank/DDBJ whole genome shotgun (WGS) entry which is preliminary data.</text>
</comment>
<dbReference type="InterPro" id="IPR020904">
    <property type="entry name" value="Sc_DH/Rdtase_CS"/>
</dbReference>
<keyword evidence="5" id="KW-1185">Reference proteome</keyword>
<evidence type="ECO:0000313" key="4">
    <source>
        <dbReference type="EMBL" id="MFC4263325.1"/>
    </source>
</evidence>
<organism evidence="4 5">
    <name type="scientific">Ferruginibacter yonginensis</name>
    <dbReference type="NCBI Taxonomy" id="1310416"/>
    <lineage>
        <taxon>Bacteria</taxon>
        <taxon>Pseudomonadati</taxon>
        <taxon>Bacteroidota</taxon>
        <taxon>Chitinophagia</taxon>
        <taxon>Chitinophagales</taxon>
        <taxon>Chitinophagaceae</taxon>
        <taxon>Ferruginibacter</taxon>
    </lineage>
</organism>
<evidence type="ECO:0000256" key="1">
    <source>
        <dbReference type="ARBA" id="ARBA00006484"/>
    </source>
</evidence>